<reference evidence="3 5" key="1">
    <citation type="journal article" date="2014" name="ISME J.">
        <title>Trehalose/2-sulfotrehalose biosynthesis and glycine-betaine uptake are widely spread mechanisms for osmoadaptation in the Halobacteriales.</title>
        <authorList>
            <person name="Youssef N.H."/>
            <person name="Savage-Ashlock K.N."/>
            <person name="McCully A.L."/>
            <person name="Luedtke B."/>
            <person name="Shaw E.I."/>
            <person name="Hoff W.D."/>
            <person name="Elshahed M.S."/>
        </authorList>
    </citation>
    <scope>NUCLEOTIDE SEQUENCE [LARGE SCALE GENOMIC DNA]</scope>
    <source>
        <strain evidence="3 5">DX253</strain>
    </source>
</reference>
<dbReference type="eggNOG" id="arCOG02981">
    <property type="taxonomic scope" value="Archaea"/>
</dbReference>
<dbReference type="PATRIC" id="fig|797209.4.peg.2159"/>
<evidence type="ECO:0000313" key="6">
    <source>
        <dbReference type="Proteomes" id="UP000184203"/>
    </source>
</evidence>
<dbReference type="InterPro" id="IPR008969">
    <property type="entry name" value="CarboxyPept-like_regulatory"/>
</dbReference>
<dbReference type="EMBL" id="AEMG01000009">
    <property type="protein sequence ID" value="EFW91999.1"/>
    <property type="molecule type" value="Genomic_DNA"/>
</dbReference>
<evidence type="ECO:0000259" key="2">
    <source>
        <dbReference type="Pfam" id="PF24107"/>
    </source>
</evidence>
<keyword evidence="1" id="KW-0812">Transmembrane</keyword>
<reference evidence="6" key="3">
    <citation type="submission" date="2016-11" db="EMBL/GenBank/DDBJ databases">
        <authorList>
            <person name="Varghese N."/>
            <person name="Submissions S."/>
        </authorList>
    </citation>
    <scope>NUCLEOTIDE SEQUENCE [LARGE SCALE GENOMIC DNA]</scope>
    <source>
        <strain evidence="6">DX253</strain>
    </source>
</reference>
<evidence type="ECO:0000313" key="5">
    <source>
        <dbReference type="Proteomes" id="UP000003751"/>
    </source>
</evidence>
<reference evidence="4" key="2">
    <citation type="submission" date="2016-11" db="EMBL/GenBank/DDBJ databases">
        <authorList>
            <person name="Jaros S."/>
            <person name="Januszkiewicz K."/>
            <person name="Wedrychowicz H."/>
        </authorList>
    </citation>
    <scope>NUCLEOTIDE SEQUENCE [LARGE SCALE GENOMIC DNA]</scope>
    <source>
        <strain evidence="4">DX253</strain>
    </source>
</reference>
<dbReference type="InterPro" id="IPR013783">
    <property type="entry name" value="Ig-like_fold"/>
</dbReference>
<evidence type="ECO:0000313" key="4">
    <source>
        <dbReference type="EMBL" id="SHK85369.1"/>
    </source>
</evidence>
<dbReference type="EMBL" id="FRAN01000003">
    <property type="protein sequence ID" value="SHK85369.1"/>
    <property type="molecule type" value="Genomic_DNA"/>
</dbReference>
<gene>
    <name evidence="4" type="ORF">SAMN05444342_2402</name>
    <name evidence="3" type="ORF">ZOD2009_10990</name>
</gene>
<organism evidence="3 5">
    <name type="scientific">Haladaptatus paucihalophilus DX253</name>
    <dbReference type="NCBI Taxonomy" id="797209"/>
    <lineage>
        <taxon>Archaea</taxon>
        <taxon>Methanobacteriati</taxon>
        <taxon>Methanobacteriota</taxon>
        <taxon>Stenosarchaea group</taxon>
        <taxon>Halobacteria</taxon>
        <taxon>Halobacteriales</taxon>
        <taxon>Haladaptataceae</taxon>
        <taxon>Haladaptatus</taxon>
    </lineage>
</organism>
<dbReference type="Gene3D" id="2.60.40.10">
    <property type="entry name" value="Immunoglobulins"/>
    <property type="match status" value="1"/>
</dbReference>
<keyword evidence="1" id="KW-1133">Transmembrane helix</keyword>
<dbReference type="STRING" id="797209.GCA_000376445_02597"/>
<dbReference type="AlphaFoldDB" id="E7QTS0"/>
<name>E7QTS0_HALPU</name>
<keyword evidence="6" id="KW-1185">Reference proteome</keyword>
<dbReference type="Proteomes" id="UP000184203">
    <property type="component" value="Unassembled WGS sequence"/>
</dbReference>
<feature type="domain" description="DUF7382" evidence="2">
    <location>
        <begin position="57"/>
        <end position="120"/>
    </location>
</feature>
<keyword evidence="1" id="KW-0472">Membrane</keyword>
<dbReference type="OrthoDB" id="300879at2157"/>
<evidence type="ECO:0000256" key="1">
    <source>
        <dbReference type="SAM" id="Phobius"/>
    </source>
</evidence>
<feature type="transmembrane region" description="Helical" evidence="1">
    <location>
        <begin position="29"/>
        <end position="51"/>
    </location>
</feature>
<dbReference type="Proteomes" id="UP000003751">
    <property type="component" value="Unassembled WGS sequence"/>
</dbReference>
<dbReference type="SUPFAM" id="SSF49464">
    <property type="entry name" value="Carboxypeptidase regulatory domain-like"/>
    <property type="match status" value="1"/>
</dbReference>
<dbReference type="RefSeq" id="WP_007979700.1">
    <property type="nucleotide sequence ID" value="NZ_AEMG01000009.1"/>
</dbReference>
<dbReference type="InterPro" id="IPR055806">
    <property type="entry name" value="DUF7382"/>
</dbReference>
<sequence length="161" mass="17034">MSVRQRLRTRRTNRKLQLFRSDDRAIEGLPIRLVIALVVGVASLSVMMNMLSGLNGLAVSELDAKPTPEVVQPGHQSVDISVIDSDGKPVSGATVVVKGDSATLEHIQTATTGKNGGATLSLDPELGPNQEDGTLEIDIKPPAGSEFADKRANTQILVVAD</sequence>
<dbReference type="Pfam" id="PF24107">
    <property type="entry name" value="DUF7382"/>
    <property type="match status" value="1"/>
</dbReference>
<protein>
    <recommendedName>
        <fullName evidence="2">DUF7382 domain-containing protein</fullName>
    </recommendedName>
</protein>
<evidence type="ECO:0000313" key="3">
    <source>
        <dbReference type="EMBL" id="EFW91999.1"/>
    </source>
</evidence>
<accession>E7QTS0</accession>
<proteinExistence type="predicted"/>